<sequence>MSIEMLLALPVMLPLLGAATTLLLRHHTKIQLWLAILTLVSIFVIAIVLGWHVNQEGVLVLQIGTWTPQLGIVLVADRLTALMLVVSSFVTLAVLVYSSAQSVSENVERTPVAIYHPTYLTLVAGVSMAFLAGDLFNLYVGFEVLLASSYVLLTLGGSASRVRAATTYVIVSVLSSIIFLSAIAAVYAAVGTVNMAELAVRLDGLEPGTRMILELMLLVAFGIKAAIFPLSAWLPDSYPTAPAPVTAVFAGLLTKVGIYAILRLETLLFPASQISALLLAAAALSLIIGILGAVAQTDLKRVLSFTLVSHMGYMLFGIGMSTQLGMAATIYYVAHHITVQSTLFLAAGLIEHRGGTTNLAKLGGLQKLAPLIAVLFFIPAMNLAGIPPFSGFIGKVGLIEAGIEFDRTSGWILIAISVITSLLTLYAIAKIWNRAFWQEPSEEIVARDVQMPKVMTGATAAMIAFSLALTVFAGPMMTYADEASHSVLQRTPYVGAVIGDEAAGELRYRIDDEGHRLDDGVVVEDGATDTGEGADG</sequence>
<evidence type="ECO:0000256" key="5">
    <source>
        <dbReference type="ARBA" id="ARBA00022989"/>
    </source>
</evidence>
<comment type="caution">
    <text evidence="10">The sequence shown here is derived from an EMBL/GenBank/DDBJ whole genome shotgun (WGS) entry which is preliminary data.</text>
</comment>
<feature type="transmembrane region" description="Helical" evidence="8">
    <location>
        <begin position="138"/>
        <end position="156"/>
    </location>
</feature>
<dbReference type="InterPro" id="IPR050586">
    <property type="entry name" value="CPA3_Na-H_Antiporter_D"/>
</dbReference>
<feature type="transmembrane region" description="Helical" evidence="8">
    <location>
        <begin position="274"/>
        <end position="295"/>
    </location>
</feature>
<dbReference type="InterPro" id="IPR001750">
    <property type="entry name" value="ND/Mrp_TM"/>
</dbReference>
<dbReference type="PANTHER" id="PTHR42703">
    <property type="entry name" value="NADH DEHYDROGENASE"/>
    <property type="match status" value="1"/>
</dbReference>
<feature type="transmembrane region" description="Helical" evidence="8">
    <location>
        <begin position="302"/>
        <end position="324"/>
    </location>
</feature>
<dbReference type="GO" id="GO:0008137">
    <property type="term" value="F:NADH dehydrogenase (ubiquinone) activity"/>
    <property type="evidence" value="ECO:0007669"/>
    <property type="project" value="InterPro"/>
</dbReference>
<feature type="transmembrane region" description="Helical" evidence="8">
    <location>
        <begin position="410"/>
        <end position="433"/>
    </location>
</feature>
<dbReference type="PRINTS" id="PR01437">
    <property type="entry name" value="NUOXDRDTASE4"/>
</dbReference>
<evidence type="ECO:0000313" key="11">
    <source>
        <dbReference type="Proteomes" id="UP000588158"/>
    </source>
</evidence>
<name>A0A841AB03_9MICO</name>
<dbReference type="NCBIfam" id="NF009308">
    <property type="entry name" value="PRK12665.1"/>
    <property type="match status" value="1"/>
</dbReference>
<feature type="transmembrane region" description="Helical" evidence="8">
    <location>
        <begin position="79"/>
        <end position="100"/>
    </location>
</feature>
<evidence type="ECO:0000256" key="6">
    <source>
        <dbReference type="ARBA" id="ARBA00023136"/>
    </source>
</evidence>
<dbReference type="Proteomes" id="UP000588158">
    <property type="component" value="Unassembled WGS sequence"/>
</dbReference>
<dbReference type="InterPro" id="IPR003918">
    <property type="entry name" value="NADH_UbQ_OxRdtase"/>
</dbReference>
<dbReference type="EMBL" id="JACHLZ010000001">
    <property type="protein sequence ID" value="MBB5830482.1"/>
    <property type="molecule type" value="Genomic_DNA"/>
</dbReference>
<keyword evidence="5 8" id="KW-1133">Transmembrane helix</keyword>
<comment type="subcellular location">
    <subcellularLocation>
        <location evidence="1">Cell membrane</location>
        <topology evidence="1">Multi-pass membrane protein</topology>
    </subcellularLocation>
    <subcellularLocation>
        <location evidence="7">Membrane</location>
        <topology evidence="7">Multi-pass membrane protein</topology>
    </subcellularLocation>
</comment>
<comment type="similarity">
    <text evidence="2">Belongs to the CPA3 antiporters (TC 2.A.63) subunit D family.</text>
</comment>
<proteinExistence type="inferred from homology"/>
<feature type="transmembrane region" description="Helical" evidence="8">
    <location>
        <begin position="168"/>
        <end position="190"/>
    </location>
</feature>
<organism evidence="10 11">
    <name type="scientific">Brachybacterium aquaticum</name>
    <dbReference type="NCBI Taxonomy" id="1432564"/>
    <lineage>
        <taxon>Bacteria</taxon>
        <taxon>Bacillati</taxon>
        <taxon>Actinomycetota</taxon>
        <taxon>Actinomycetes</taxon>
        <taxon>Micrococcales</taxon>
        <taxon>Dermabacteraceae</taxon>
        <taxon>Brachybacterium</taxon>
    </lineage>
</organism>
<accession>A0A841AB03</accession>
<evidence type="ECO:0000256" key="2">
    <source>
        <dbReference type="ARBA" id="ARBA00005346"/>
    </source>
</evidence>
<evidence type="ECO:0000256" key="8">
    <source>
        <dbReference type="SAM" id="Phobius"/>
    </source>
</evidence>
<evidence type="ECO:0000256" key="1">
    <source>
        <dbReference type="ARBA" id="ARBA00004651"/>
    </source>
</evidence>
<keyword evidence="4 7" id="KW-0812">Transmembrane</keyword>
<dbReference type="AlphaFoldDB" id="A0A841AB03"/>
<protein>
    <submittedName>
        <fullName evidence="10">Multicomponent Na+:H+ antiporter subunit D</fullName>
    </submittedName>
</protein>
<feature type="transmembrane region" description="Helical" evidence="8">
    <location>
        <begin position="112"/>
        <end position="132"/>
    </location>
</feature>
<feature type="transmembrane region" description="Helical" evidence="8">
    <location>
        <begin position="210"/>
        <end position="234"/>
    </location>
</feature>
<dbReference type="Pfam" id="PF00361">
    <property type="entry name" value="Proton_antipo_M"/>
    <property type="match status" value="1"/>
</dbReference>
<gene>
    <name evidence="10" type="ORF">HNR70_000295</name>
</gene>
<dbReference type="GO" id="GO:0005886">
    <property type="term" value="C:plasma membrane"/>
    <property type="evidence" value="ECO:0007669"/>
    <property type="project" value="UniProtKB-SubCell"/>
</dbReference>
<keyword evidence="11" id="KW-1185">Reference proteome</keyword>
<feature type="transmembrane region" description="Helical" evidence="8">
    <location>
        <begin position="241"/>
        <end position="262"/>
    </location>
</feature>
<evidence type="ECO:0000259" key="9">
    <source>
        <dbReference type="Pfam" id="PF00361"/>
    </source>
</evidence>
<dbReference type="GO" id="GO:0042773">
    <property type="term" value="P:ATP synthesis coupled electron transport"/>
    <property type="evidence" value="ECO:0007669"/>
    <property type="project" value="InterPro"/>
</dbReference>
<keyword evidence="3" id="KW-1003">Cell membrane</keyword>
<dbReference type="RefSeq" id="WP_184324097.1">
    <property type="nucleotide sequence ID" value="NZ_JACHLZ010000001.1"/>
</dbReference>
<evidence type="ECO:0000256" key="7">
    <source>
        <dbReference type="RuleBase" id="RU000320"/>
    </source>
</evidence>
<feature type="transmembrane region" description="Helical" evidence="8">
    <location>
        <begin position="6"/>
        <end position="25"/>
    </location>
</feature>
<evidence type="ECO:0000313" key="10">
    <source>
        <dbReference type="EMBL" id="MBB5830482.1"/>
    </source>
</evidence>
<evidence type="ECO:0000256" key="3">
    <source>
        <dbReference type="ARBA" id="ARBA00022475"/>
    </source>
</evidence>
<feature type="transmembrane region" description="Helical" evidence="8">
    <location>
        <begin position="32"/>
        <end position="53"/>
    </location>
</feature>
<keyword evidence="6 8" id="KW-0472">Membrane</keyword>
<evidence type="ECO:0000256" key="4">
    <source>
        <dbReference type="ARBA" id="ARBA00022692"/>
    </source>
</evidence>
<feature type="transmembrane region" description="Helical" evidence="8">
    <location>
        <begin position="330"/>
        <end position="350"/>
    </location>
</feature>
<dbReference type="PANTHER" id="PTHR42703:SF1">
    <property type="entry name" value="NA(+)_H(+) ANTIPORTER SUBUNIT D1"/>
    <property type="match status" value="1"/>
</dbReference>
<feature type="transmembrane region" description="Helical" evidence="8">
    <location>
        <begin position="454"/>
        <end position="477"/>
    </location>
</feature>
<reference evidence="10 11" key="1">
    <citation type="submission" date="2020-08" db="EMBL/GenBank/DDBJ databases">
        <title>Sequencing the genomes of 1000 actinobacteria strains.</title>
        <authorList>
            <person name="Klenk H.-P."/>
        </authorList>
    </citation>
    <scope>NUCLEOTIDE SEQUENCE [LARGE SCALE GENOMIC DNA]</scope>
    <source>
        <strain evidence="10 11">DSM 28796</strain>
    </source>
</reference>
<feature type="domain" description="NADH:quinone oxidoreductase/Mrp antiporter transmembrane" evidence="9">
    <location>
        <begin position="132"/>
        <end position="424"/>
    </location>
</feature>
<feature type="transmembrane region" description="Helical" evidence="8">
    <location>
        <begin position="371"/>
        <end position="390"/>
    </location>
</feature>